<dbReference type="Proteomes" id="UP000824890">
    <property type="component" value="Unassembled WGS sequence"/>
</dbReference>
<evidence type="ECO:0000256" key="1">
    <source>
        <dbReference type="SAM" id="MobiDB-lite"/>
    </source>
</evidence>
<keyword evidence="5" id="KW-1185">Reference proteome</keyword>
<gene>
    <name evidence="4" type="ORF">HID58_053148</name>
</gene>
<dbReference type="InterPro" id="IPR001223">
    <property type="entry name" value="Glyco_hydro18_cat"/>
</dbReference>
<evidence type="ECO:0000256" key="2">
    <source>
        <dbReference type="SAM" id="Phobius"/>
    </source>
</evidence>
<dbReference type="Gene3D" id="3.10.50.10">
    <property type="match status" value="1"/>
</dbReference>
<dbReference type="InterPro" id="IPR011583">
    <property type="entry name" value="Chitinase_II/V-like_cat"/>
</dbReference>
<dbReference type="Gene3D" id="3.20.20.80">
    <property type="entry name" value="Glycosidases"/>
    <property type="match status" value="1"/>
</dbReference>
<feature type="compositionally biased region" description="Basic and acidic residues" evidence="1">
    <location>
        <begin position="33"/>
        <end position="51"/>
    </location>
</feature>
<dbReference type="Pfam" id="PF00704">
    <property type="entry name" value="Glyco_hydro_18"/>
    <property type="match status" value="1"/>
</dbReference>
<dbReference type="PANTHER" id="PTHR47377">
    <property type="entry name" value="RHODANESE-LIKE DOMAIN-CONTAINING PROTEIN 4, CHLOROPLASTIC"/>
    <property type="match status" value="1"/>
</dbReference>
<feature type="region of interest" description="Disordered" evidence="1">
    <location>
        <begin position="852"/>
        <end position="872"/>
    </location>
</feature>
<name>A0ABQ8ADW5_BRANA</name>
<feature type="region of interest" description="Disordered" evidence="1">
    <location>
        <begin position="18"/>
        <end position="51"/>
    </location>
</feature>
<feature type="region of interest" description="Disordered" evidence="1">
    <location>
        <begin position="927"/>
        <end position="948"/>
    </location>
</feature>
<dbReference type="InterPro" id="IPR029070">
    <property type="entry name" value="Chitinase_insertion_sf"/>
</dbReference>
<proteinExistence type="predicted"/>
<sequence length="1026" mass="112280">MVRTYLVALRNDVVSVRHTMARRREKSSPATESSERRKNRDESEPRDGEPDSDRRLITVFVVFFIVIPAVSMAVYKVKFADRVIETEPSIRQKGIIKTDIHFQEILTEHSKASENSSARHYDYPVLAYITPWNSKGYDMAKIYNSKFTHLSPVWYDLKSQGNGLVLEGRHNADKGWIQELRARGNAMILPRVVLEAVPEELLSKKKLRGKAIKLIVTECKEMEYDGIVLESWSRWAAYGVLHDPDMRKMALQFVKQLGDALHEQHMQFMYVIGPPRSDTLQMYDFGPEDLKFLKDSVDGFSLMTYDFSNSQNPGPNAPLKWIDLTLKLLLGSSNNVDSSLARKVLLGLNFYGNDFAISGGGGGAITGRDYIALLQKHKPALHWDKESGEHLFMYRDDKNIKHAVFYPSLMSILLRLENARLWGIGISIWEIGQVQVSILCSYTEDISSENKQLFCLSSHFVATSLIFLESLMIRRGQHLKEKEKDKDRERAMEALKTASFSPTSVLSDKRSETRKPFSLPSLFPPKPPKPISQESLFRSFNGGLALLTSVLSSATAPAISLTYEEALQQSTTSPSSFDSDGLIDGISSFVTDNPLVIAGGVAAFAVPFVLSQVLNKKPKSFGVESAKNAYTKFGTDENVQLLDIRAAADLRQVGSPNIKGLGKNTVSAVYNGEDKTGFLKKLSLKFKDPENTTLFILDKFDGNSELVAELVALNGFKSAYAIKDGAEGPRGWVNSGLPWIEPKKNLSLDLSSLTDSISGVFGESSDGVSVAIGVAAAAGLSVLAFTEIETILQLLGSAALVQLAGNKLLFAEDRKQTLKQVDEFLNTKVAPKELVDELKDIGKAFLPLSTSSKALPPPAAEGATTTTVDEKEPEPAIKAAIAQVNSEPAIEAATAQVTLEPATKAASEQVITEAKLKSYPRPLSPYASYPDLKPPTSPTPVSSKGLPAPAPVAAEAATTTIVDEPEPELEPAIKAATAQVNSEPAAKAATEQVITEAKPKSYSRPLSPYASYPDLKPPTSPTPSHP</sequence>
<keyword evidence="2" id="KW-1133">Transmembrane helix</keyword>
<dbReference type="CDD" id="cd02876">
    <property type="entry name" value="GH18_SI-CLP"/>
    <property type="match status" value="1"/>
</dbReference>
<keyword evidence="2" id="KW-0472">Membrane</keyword>
<organism evidence="4 5">
    <name type="scientific">Brassica napus</name>
    <name type="common">Rape</name>
    <dbReference type="NCBI Taxonomy" id="3708"/>
    <lineage>
        <taxon>Eukaryota</taxon>
        <taxon>Viridiplantae</taxon>
        <taxon>Streptophyta</taxon>
        <taxon>Embryophyta</taxon>
        <taxon>Tracheophyta</taxon>
        <taxon>Spermatophyta</taxon>
        <taxon>Magnoliopsida</taxon>
        <taxon>eudicotyledons</taxon>
        <taxon>Gunneridae</taxon>
        <taxon>Pentapetalae</taxon>
        <taxon>rosids</taxon>
        <taxon>malvids</taxon>
        <taxon>Brassicales</taxon>
        <taxon>Brassicaceae</taxon>
        <taxon>Brassiceae</taxon>
        <taxon>Brassica</taxon>
    </lineage>
</organism>
<feature type="region of interest" description="Disordered" evidence="1">
    <location>
        <begin position="500"/>
        <end position="524"/>
    </location>
</feature>
<feature type="compositionally biased region" description="Pro residues" evidence="1">
    <location>
        <begin position="1015"/>
        <end position="1026"/>
    </location>
</feature>
<reference evidence="4 5" key="1">
    <citation type="submission" date="2021-05" db="EMBL/GenBank/DDBJ databases">
        <title>Genome Assembly of Synthetic Allotetraploid Brassica napus Reveals Homoeologous Exchanges between Subgenomes.</title>
        <authorList>
            <person name="Davis J.T."/>
        </authorList>
    </citation>
    <scope>NUCLEOTIDE SEQUENCE [LARGE SCALE GENOMIC DNA]</scope>
    <source>
        <strain evidence="5">cv. Da-Ae</strain>
        <tissue evidence="4">Seedling</tissue>
    </source>
</reference>
<dbReference type="PANTHER" id="PTHR47377:SF1">
    <property type="entry name" value="RHODANESE-LIKE DOMAIN-CONTAINING PROTEIN 4, CHLOROPLASTIC"/>
    <property type="match status" value="1"/>
</dbReference>
<accession>A0ABQ8ADW5</accession>
<evidence type="ECO:0000259" key="3">
    <source>
        <dbReference type="PROSITE" id="PS51910"/>
    </source>
</evidence>
<evidence type="ECO:0000313" key="5">
    <source>
        <dbReference type="Proteomes" id="UP000824890"/>
    </source>
</evidence>
<evidence type="ECO:0000313" key="4">
    <source>
        <dbReference type="EMBL" id="KAH0890719.1"/>
    </source>
</evidence>
<dbReference type="EMBL" id="JAGKQM010000013">
    <property type="protein sequence ID" value="KAH0890719.1"/>
    <property type="molecule type" value="Genomic_DNA"/>
</dbReference>
<protein>
    <recommendedName>
        <fullName evidence="3">GH18 domain-containing protein</fullName>
    </recommendedName>
</protein>
<keyword evidence="2" id="KW-0812">Transmembrane</keyword>
<dbReference type="InterPro" id="IPR044240">
    <property type="entry name" value="STR4-like"/>
</dbReference>
<dbReference type="Gene3D" id="3.40.250.10">
    <property type="entry name" value="Rhodanese-like domain"/>
    <property type="match status" value="1"/>
</dbReference>
<dbReference type="InterPro" id="IPR017853">
    <property type="entry name" value="GH"/>
</dbReference>
<feature type="region of interest" description="Disordered" evidence="1">
    <location>
        <begin position="977"/>
        <end position="1026"/>
    </location>
</feature>
<dbReference type="PROSITE" id="PS51910">
    <property type="entry name" value="GH18_2"/>
    <property type="match status" value="1"/>
</dbReference>
<dbReference type="SMART" id="SM00636">
    <property type="entry name" value="Glyco_18"/>
    <property type="match status" value="1"/>
</dbReference>
<feature type="transmembrane region" description="Helical" evidence="2">
    <location>
        <begin position="56"/>
        <end position="75"/>
    </location>
</feature>
<comment type="caution">
    <text evidence="4">The sequence shown here is derived from an EMBL/GenBank/DDBJ whole genome shotgun (WGS) entry which is preliminary data.</text>
</comment>
<dbReference type="SUPFAM" id="SSF52821">
    <property type="entry name" value="Rhodanese/Cell cycle control phosphatase"/>
    <property type="match status" value="1"/>
</dbReference>
<dbReference type="SUPFAM" id="SSF51445">
    <property type="entry name" value="(Trans)glycosidases"/>
    <property type="match status" value="1"/>
</dbReference>
<dbReference type="InterPro" id="IPR036873">
    <property type="entry name" value="Rhodanese-like_dom_sf"/>
</dbReference>
<feature type="domain" description="GH18" evidence="3">
    <location>
        <begin position="123"/>
        <end position="457"/>
    </location>
</feature>